<dbReference type="RefSeq" id="WP_130285340.1">
    <property type="nucleotide sequence ID" value="NZ_SGXE01000001.1"/>
</dbReference>
<evidence type="ECO:0000313" key="3">
    <source>
        <dbReference type="Proteomes" id="UP000292262"/>
    </source>
</evidence>
<accession>A0A4Q7PI72</accession>
<keyword evidence="3" id="KW-1185">Reference proteome</keyword>
<comment type="caution">
    <text evidence="2">The sequence shown here is derived from an EMBL/GenBank/DDBJ whole genome shotgun (WGS) entry which is preliminary data.</text>
</comment>
<reference evidence="2 3" key="1">
    <citation type="submission" date="2019-02" db="EMBL/GenBank/DDBJ databases">
        <title>Genomic Encyclopedia of Type Strains, Phase IV (KMG-IV): sequencing the most valuable type-strain genomes for metagenomic binning, comparative biology and taxonomic classification.</title>
        <authorList>
            <person name="Goeker M."/>
        </authorList>
    </citation>
    <scope>NUCLEOTIDE SEQUENCE [LARGE SCALE GENOMIC DNA]</scope>
    <source>
        <strain evidence="2 3">DSM 17196</strain>
    </source>
</reference>
<gene>
    <name evidence="2" type="ORF">EV197_0730</name>
</gene>
<feature type="region of interest" description="Disordered" evidence="1">
    <location>
        <begin position="53"/>
        <end position="72"/>
    </location>
</feature>
<evidence type="ECO:0000256" key="1">
    <source>
        <dbReference type="SAM" id="MobiDB-lite"/>
    </source>
</evidence>
<dbReference type="Proteomes" id="UP000292262">
    <property type="component" value="Unassembled WGS sequence"/>
</dbReference>
<evidence type="ECO:0000313" key="2">
    <source>
        <dbReference type="EMBL" id="RZS99510.1"/>
    </source>
</evidence>
<name>A0A4Q7PI72_9FLAO</name>
<dbReference type="OrthoDB" id="1100725at2"/>
<protein>
    <submittedName>
        <fullName evidence="2">Uncharacterized protein</fullName>
    </submittedName>
</protein>
<dbReference type="AlphaFoldDB" id="A0A4Q7PI72"/>
<sequence length="241" mass="27643">MKKKLEADLISIAHKILQLKNTSSITELKELSRQLHENFTILEYLEAQKSTELQASSAPIPPTKVEAQQEPTITEEVTATKDSERKHLEKQDDRPEIIIEEINAKVTEDIFVPASEKQSESTMIGGQPSFFKNDKEEVTPSTLDIEKAKLIGSQEEKPKSLNDRLKKGIQIGLNDRLAFIKHLFEGNPNDYNRVISQLNTIDTKEEAGAFIRQMVKPDYNWQGKEEYEKRFTTLVIRKFDK</sequence>
<organism evidence="2 3">
    <name type="scientific">Aquimarina brevivitae</name>
    <dbReference type="NCBI Taxonomy" id="323412"/>
    <lineage>
        <taxon>Bacteria</taxon>
        <taxon>Pseudomonadati</taxon>
        <taxon>Bacteroidota</taxon>
        <taxon>Flavobacteriia</taxon>
        <taxon>Flavobacteriales</taxon>
        <taxon>Flavobacteriaceae</taxon>
        <taxon>Aquimarina</taxon>
    </lineage>
</organism>
<dbReference type="EMBL" id="SGXE01000001">
    <property type="protein sequence ID" value="RZS99510.1"/>
    <property type="molecule type" value="Genomic_DNA"/>
</dbReference>
<proteinExistence type="predicted"/>